<sequence>MTLPSLSEVENASWEYLTTCAANWRSLANKWEQAFTEVRNQSMHPGGTEWTGDAADAAQARTDSDMMWVRNPTEQLRDAAGIAERGREQQEACRRTLVSTVEDVRNAGFNVAEDYHVTPTDPDYSSSEALMAQMNTAAEHEEFIKYQVARLVEGENDLSRQLDTATQGLDNFAFPAEEGDGGAGAAGMPRTATLVDDVTRNPTINNDASTPVMEPQSNDEQKKDDLEATIPNTGINIGGDGKHHKPTLNGEPNPLDAGFDARPLPTGTAQGPDGQLLAFYSMPPYHIPPGSDVPNESYVTPNSAIVDLKNPSKVIGKAPVAQASGVYDPATNTMYVVGNPGDGHGDVRELWQSAPVDPNNPNSWASNWHKVGDVLAGNRENQLIKMEGGGYMLTGATDFGPVTAVAASSPEGLVGNPNVITVVNSDGPKGVPGVYGPTVVADHFDPATGTDTITLRTSQFAPPDAPLGPDGKQIYDPRTFTSTFTVSQPPPAPIAPPR</sequence>
<name>A0ABS5RLJ4_9MYCO</name>
<comment type="caution">
    <text evidence="2">The sequence shown here is derived from an EMBL/GenBank/DDBJ whole genome shotgun (WGS) entry which is preliminary data.</text>
</comment>
<accession>A0ABS5RLJ4</accession>
<feature type="compositionally biased region" description="Polar residues" evidence="1">
    <location>
        <begin position="200"/>
        <end position="209"/>
    </location>
</feature>
<feature type="region of interest" description="Disordered" evidence="1">
    <location>
        <begin position="230"/>
        <end position="249"/>
    </location>
</feature>
<reference evidence="2 3" key="1">
    <citation type="submission" date="2021-05" db="EMBL/GenBank/DDBJ databases">
        <title>Mycobacterium acidophilum sp. nov., an extremely acid-tolerant member of the genus Mycobacterium.</title>
        <authorList>
            <person name="Xia J."/>
        </authorList>
    </citation>
    <scope>NUCLEOTIDE SEQUENCE [LARGE SCALE GENOMIC DNA]</scope>
    <source>
        <strain evidence="2 3">M1</strain>
    </source>
</reference>
<feature type="compositionally biased region" description="Pro residues" evidence="1">
    <location>
        <begin position="488"/>
        <end position="498"/>
    </location>
</feature>
<feature type="region of interest" description="Disordered" evidence="1">
    <location>
        <begin position="194"/>
        <end position="222"/>
    </location>
</feature>
<evidence type="ECO:0008006" key="4">
    <source>
        <dbReference type="Google" id="ProtNLM"/>
    </source>
</evidence>
<feature type="region of interest" description="Disordered" evidence="1">
    <location>
        <begin position="459"/>
        <end position="498"/>
    </location>
</feature>
<dbReference type="EMBL" id="JAHCLR010000032">
    <property type="protein sequence ID" value="MBS9534867.1"/>
    <property type="molecule type" value="Genomic_DNA"/>
</dbReference>
<keyword evidence="3" id="KW-1185">Reference proteome</keyword>
<organism evidence="2 3">
    <name type="scientific">Mycolicibacter acidiphilus</name>
    <dbReference type="NCBI Taxonomy" id="2835306"/>
    <lineage>
        <taxon>Bacteria</taxon>
        <taxon>Bacillati</taxon>
        <taxon>Actinomycetota</taxon>
        <taxon>Actinomycetes</taxon>
        <taxon>Mycobacteriales</taxon>
        <taxon>Mycobacteriaceae</taxon>
        <taxon>Mycolicibacter</taxon>
    </lineage>
</organism>
<evidence type="ECO:0000313" key="2">
    <source>
        <dbReference type="EMBL" id="MBS9534867.1"/>
    </source>
</evidence>
<dbReference type="Proteomes" id="UP001519535">
    <property type="component" value="Unassembled WGS sequence"/>
</dbReference>
<protein>
    <recommendedName>
        <fullName evidence="4">PPE family domain-containing protein</fullName>
    </recommendedName>
</protein>
<evidence type="ECO:0000256" key="1">
    <source>
        <dbReference type="SAM" id="MobiDB-lite"/>
    </source>
</evidence>
<gene>
    <name evidence="2" type="ORF">KIH27_14840</name>
</gene>
<evidence type="ECO:0000313" key="3">
    <source>
        <dbReference type="Proteomes" id="UP001519535"/>
    </source>
</evidence>
<proteinExistence type="predicted"/>
<dbReference type="RefSeq" id="WP_214093737.1">
    <property type="nucleotide sequence ID" value="NZ_JAHCLR010000032.1"/>
</dbReference>